<dbReference type="WBParaSite" id="L893_g2144.t1">
    <property type="protein sequence ID" value="L893_g2144.t1"/>
    <property type="gene ID" value="L893_g2144"/>
</dbReference>
<evidence type="ECO:0000313" key="2">
    <source>
        <dbReference type="WBParaSite" id="L893_g2144.t1"/>
    </source>
</evidence>
<evidence type="ECO:0000313" key="1">
    <source>
        <dbReference type="Proteomes" id="UP000095287"/>
    </source>
</evidence>
<protein>
    <submittedName>
        <fullName evidence="2">Secreted protein</fullName>
    </submittedName>
</protein>
<dbReference type="AlphaFoldDB" id="A0A1I7Z050"/>
<dbReference type="Proteomes" id="UP000095287">
    <property type="component" value="Unplaced"/>
</dbReference>
<organism evidence="1 2">
    <name type="scientific">Steinernema glaseri</name>
    <dbReference type="NCBI Taxonomy" id="37863"/>
    <lineage>
        <taxon>Eukaryota</taxon>
        <taxon>Metazoa</taxon>
        <taxon>Ecdysozoa</taxon>
        <taxon>Nematoda</taxon>
        <taxon>Chromadorea</taxon>
        <taxon>Rhabditida</taxon>
        <taxon>Tylenchina</taxon>
        <taxon>Panagrolaimomorpha</taxon>
        <taxon>Strongyloidoidea</taxon>
        <taxon>Steinernematidae</taxon>
        <taxon>Steinernema</taxon>
    </lineage>
</organism>
<accession>A0A1I7Z050</accession>
<keyword evidence="1" id="KW-1185">Reference proteome</keyword>
<sequence length="85" mass="9482">MDSSVRLAIGVYLNFLGIVFVRPHSKVVVVFLRGIPLWKQAVGSLWTQGATGPPQPPFACACFLNRLFSLQFGCFVVPLTRPRYE</sequence>
<proteinExistence type="predicted"/>
<name>A0A1I7Z050_9BILA</name>
<reference evidence="2" key="1">
    <citation type="submission" date="2016-11" db="UniProtKB">
        <authorList>
            <consortium name="WormBaseParasite"/>
        </authorList>
    </citation>
    <scope>IDENTIFICATION</scope>
</reference>